<dbReference type="AlphaFoldDB" id="A0A835WFP5"/>
<keyword evidence="8" id="KW-0804">Transcription</keyword>
<feature type="compositionally biased region" description="Basic and acidic residues" evidence="10">
    <location>
        <begin position="570"/>
        <end position="582"/>
    </location>
</feature>
<sequence>METAHEVVVLSDSNDSSDGDTCSEQNRAAPVFGNEDSGLPSCPICLTDILDPQEKAITGCQHTFCRSCLGEWLRVRRFCPLCKRRVHRYVTGSRGDGSRTEVVVPPSPPAHEQRQYRHPQHPQQHEHHHYVHHVLHVLGLGGGGAGGAAGGSAAAAAAVGAGALGAAGGAAGGGGGALSAGEQEEMLRELHRIADSMAGRRRQQQGRGPPRFRSGGMLGQGGDAAGADDDLDRSRYGHFRPSRRHQQQQQPEADPQPRPYYFRVQQRLMAAAGATAAAAGAAAGGAAPSGAAVSGDALPGWQLAGHQSAAEAAAAAAAAAEAAVAGATGSRVGAAGGSGSSLLAGAAGGGAAADPAFASAAAVVTRRRVYDLNLWATGVTTAPPARGVRAIGGAGGSGSGAAPWRALRPGAVLPAAAGSGLGGGASGLSPGRRELVEAWVARDLQALLLSTNLTLLRALVSGLIDAWGLRRDWAAEHVWRQQQEQQQQQAGAGGRAGAGGGGCGAGSSAALQGSRAESRPEASGSSRRRRFRDADDEDDGGRQERGRGSRQGADRDAGRRAGGASGADSPDGRHGHSVREPSSRASTHQAAGGAAGTADSTGVAALEGPVAALQPFLFERAAHFWHEMRCYALSGLSASAYDACVRYGVGPPPPPPAGPPEPPHTHASTSGPGLRGAQQQQQQQQQQQGQLRPMAHLEAAEARSRAGGAMRPPLPLTQSRPQRAAHAAPRLQLQFAGLALPGQQALQGGPTQGAGGAVTGGRGPAHGGGWHAAAGGPGGAEPEVVDLTLEDDSDGDVGGSSEAADAVDQRAGGGSEMRHGLPEETAAQRAAASDGAGGAQGGSVGAAGHSSECGAGGKSSIGAAVCLAAAPRTGAAAAVGAGVIAGVGAKHAG</sequence>
<feature type="compositionally biased region" description="Low complexity" evidence="10">
    <location>
        <begin position="11"/>
        <end position="20"/>
    </location>
</feature>
<dbReference type="GO" id="GO:0000209">
    <property type="term" value="P:protein polyubiquitination"/>
    <property type="evidence" value="ECO:0007669"/>
    <property type="project" value="TreeGrafter"/>
</dbReference>
<dbReference type="PROSITE" id="PS00518">
    <property type="entry name" value="ZF_RING_1"/>
    <property type="match status" value="1"/>
</dbReference>
<reference evidence="12" key="1">
    <citation type="journal article" date="2020" name="bioRxiv">
        <title>Comparative genomics of Chlamydomonas.</title>
        <authorList>
            <person name="Craig R.J."/>
            <person name="Hasan A.R."/>
            <person name="Ness R.W."/>
            <person name="Keightley P.D."/>
        </authorList>
    </citation>
    <scope>NUCLEOTIDE SEQUENCE</scope>
    <source>
        <strain evidence="12">CCAP 11/173</strain>
    </source>
</reference>
<dbReference type="InterPro" id="IPR017907">
    <property type="entry name" value="Znf_RING_CS"/>
</dbReference>
<dbReference type="InterPro" id="IPR013083">
    <property type="entry name" value="Znf_RING/FYVE/PHD"/>
</dbReference>
<evidence type="ECO:0000313" key="13">
    <source>
        <dbReference type="Proteomes" id="UP000613740"/>
    </source>
</evidence>
<dbReference type="SMART" id="SM00184">
    <property type="entry name" value="RING"/>
    <property type="match status" value="1"/>
</dbReference>
<dbReference type="Gene3D" id="3.30.40.10">
    <property type="entry name" value="Zinc/RING finger domain, C3HC4 (zinc finger)"/>
    <property type="match status" value="1"/>
</dbReference>
<dbReference type="Pfam" id="PF13639">
    <property type="entry name" value="zf-RING_2"/>
    <property type="match status" value="1"/>
</dbReference>
<dbReference type="OrthoDB" id="5600418at2759"/>
<evidence type="ECO:0000256" key="2">
    <source>
        <dbReference type="ARBA" id="ARBA00012483"/>
    </source>
</evidence>
<feature type="compositionally biased region" description="Low complexity" evidence="10">
    <location>
        <begin position="678"/>
        <end position="690"/>
    </location>
</feature>
<evidence type="ECO:0000259" key="11">
    <source>
        <dbReference type="PROSITE" id="PS50089"/>
    </source>
</evidence>
<keyword evidence="13" id="KW-1185">Reference proteome</keyword>
<evidence type="ECO:0000256" key="6">
    <source>
        <dbReference type="ARBA" id="ARBA00022833"/>
    </source>
</evidence>
<feature type="region of interest" description="Disordered" evidence="10">
    <location>
        <begin position="196"/>
        <end position="257"/>
    </location>
</feature>
<evidence type="ECO:0000256" key="7">
    <source>
        <dbReference type="ARBA" id="ARBA00023015"/>
    </source>
</evidence>
<evidence type="ECO:0000256" key="9">
    <source>
        <dbReference type="PROSITE-ProRule" id="PRU00175"/>
    </source>
</evidence>
<feature type="region of interest" description="Disordered" evidence="10">
    <location>
        <begin position="652"/>
        <end position="728"/>
    </location>
</feature>
<feature type="compositionally biased region" description="Low complexity" evidence="10">
    <location>
        <begin position="585"/>
        <end position="600"/>
    </location>
</feature>
<evidence type="ECO:0000256" key="10">
    <source>
        <dbReference type="SAM" id="MobiDB-lite"/>
    </source>
</evidence>
<protein>
    <recommendedName>
        <fullName evidence="2">RING-type E3 ubiquitin transferase</fullName>
        <ecNumber evidence="2">2.3.2.27</ecNumber>
    </recommendedName>
</protein>
<comment type="catalytic activity">
    <reaction evidence="1">
        <text>S-ubiquitinyl-[E2 ubiquitin-conjugating enzyme]-L-cysteine + [acceptor protein]-L-lysine = [E2 ubiquitin-conjugating enzyme]-L-cysteine + N(6)-ubiquitinyl-[acceptor protein]-L-lysine.</text>
        <dbReference type="EC" id="2.3.2.27"/>
    </reaction>
</comment>
<accession>A0A835WFP5</accession>
<keyword evidence="7" id="KW-0805">Transcription regulation</keyword>
<dbReference type="EMBL" id="JAEHOD010000025">
    <property type="protein sequence ID" value="KAG2446699.1"/>
    <property type="molecule type" value="Genomic_DNA"/>
</dbReference>
<feature type="compositionally biased region" description="Pro residues" evidence="10">
    <location>
        <begin position="652"/>
        <end position="662"/>
    </location>
</feature>
<keyword evidence="6" id="KW-0862">Zinc</keyword>
<organism evidence="12 13">
    <name type="scientific">Chlamydomonas schloesseri</name>
    <dbReference type="NCBI Taxonomy" id="2026947"/>
    <lineage>
        <taxon>Eukaryota</taxon>
        <taxon>Viridiplantae</taxon>
        <taxon>Chlorophyta</taxon>
        <taxon>core chlorophytes</taxon>
        <taxon>Chlorophyceae</taxon>
        <taxon>CS clade</taxon>
        <taxon>Chlamydomonadales</taxon>
        <taxon>Chlamydomonadaceae</taxon>
        <taxon>Chlamydomonas</taxon>
    </lineage>
</organism>
<dbReference type="EC" id="2.3.2.27" evidence="2"/>
<dbReference type="GO" id="GO:0008270">
    <property type="term" value="F:zinc ion binding"/>
    <property type="evidence" value="ECO:0007669"/>
    <property type="project" value="UniProtKB-KW"/>
</dbReference>
<dbReference type="GO" id="GO:0061630">
    <property type="term" value="F:ubiquitin protein ligase activity"/>
    <property type="evidence" value="ECO:0007669"/>
    <property type="project" value="UniProtKB-EC"/>
</dbReference>
<gene>
    <name evidence="12" type="ORF">HYH02_008265</name>
</gene>
<dbReference type="PROSITE" id="PS50089">
    <property type="entry name" value="ZF_RING_2"/>
    <property type="match status" value="1"/>
</dbReference>
<feature type="region of interest" description="Disordered" evidence="10">
    <location>
        <begin position="480"/>
        <end position="600"/>
    </location>
</feature>
<feature type="compositionally biased region" description="Gly residues" evidence="10">
    <location>
        <begin position="750"/>
        <end position="779"/>
    </location>
</feature>
<dbReference type="InterPro" id="IPR001841">
    <property type="entry name" value="Znf_RING"/>
</dbReference>
<proteinExistence type="predicted"/>
<keyword evidence="4" id="KW-0479">Metal-binding</keyword>
<feature type="compositionally biased region" description="Low complexity" evidence="10">
    <location>
        <begin position="205"/>
        <end position="215"/>
    </location>
</feature>
<keyword evidence="5 9" id="KW-0863">Zinc-finger</keyword>
<evidence type="ECO:0000313" key="12">
    <source>
        <dbReference type="EMBL" id="KAG2446699.1"/>
    </source>
</evidence>
<evidence type="ECO:0000256" key="5">
    <source>
        <dbReference type="ARBA" id="ARBA00022771"/>
    </source>
</evidence>
<evidence type="ECO:0000256" key="1">
    <source>
        <dbReference type="ARBA" id="ARBA00000900"/>
    </source>
</evidence>
<feature type="compositionally biased region" description="Gly residues" evidence="10">
    <location>
        <begin position="835"/>
        <end position="845"/>
    </location>
</feature>
<dbReference type="GO" id="GO:0006513">
    <property type="term" value="P:protein monoubiquitination"/>
    <property type="evidence" value="ECO:0007669"/>
    <property type="project" value="TreeGrafter"/>
</dbReference>
<feature type="compositionally biased region" description="Low complexity" evidence="10">
    <location>
        <begin position="506"/>
        <end position="525"/>
    </location>
</feature>
<dbReference type="PANTHER" id="PTHR46077">
    <property type="entry name" value="E3 UBIQUITIN-PROTEIN LIGASE TOPORS"/>
    <property type="match status" value="1"/>
</dbReference>
<dbReference type="PANTHER" id="PTHR46077:SF1">
    <property type="entry name" value="TOP1 BINDING ARGININE_SERINE RICH PROTEIN, E3 UBIQUITIN LIGASE"/>
    <property type="match status" value="1"/>
</dbReference>
<feature type="compositionally biased region" description="Basic residues" evidence="10">
    <location>
        <begin position="236"/>
        <end position="246"/>
    </location>
</feature>
<feature type="region of interest" description="Disordered" evidence="10">
    <location>
        <begin position="1"/>
        <end position="28"/>
    </location>
</feature>
<keyword evidence="3" id="KW-0808">Transferase</keyword>
<evidence type="ECO:0000256" key="8">
    <source>
        <dbReference type="ARBA" id="ARBA00023163"/>
    </source>
</evidence>
<comment type="caution">
    <text evidence="12">The sequence shown here is derived from an EMBL/GenBank/DDBJ whole genome shotgun (WGS) entry which is preliminary data.</text>
</comment>
<dbReference type="SUPFAM" id="SSF57850">
    <property type="entry name" value="RING/U-box"/>
    <property type="match status" value="1"/>
</dbReference>
<feature type="compositionally biased region" description="Basic and acidic residues" evidence="10">
    <location>
        <begin position="540"/>
        <end position="559"/>
    </location>
</feature>
<evidence type="ECO:0000256" key="4">
    <source>
        <dbReference type="ARBA" id="ARBA00022723"/>
    </source>
</evidence>
<name>A0A835WFP5_9CHLO</name>
<feature type="region of interest" description="Disordered" evidence="10">
    <location>
        <begin position="93"/>
        <end position="114"/>
    </location>
</feature>
<dbReference type="Proteomes" id="UP000613740">
    <property type="component" value="Unassembled WGS sequence"/>
</dbReference>
<feature type="region of interest" description="Disordered" evidence="10">
    <location>
        <begin position="743"/>
        <end position="853"/>
    </location>
</feature>
<evidence type="ECO:0000256" key="3">
    <source>
        <dbReference type="ARBA" id="ARBA00022679"/>
    </source>
</evidence>
<feature type="compositionally biased region" description="Gly residues" evidence="10">
    <location>
        <begin position="491"/>
        <end position="505"/>
    </location>
</feature>
<feature type="compositionally biased region" description="Low complexity" evidence="10">
    <location>
        <begin position="480"/>
        <end position="490"/>
    </location>
</feature>
<feature type="domain" description="RING-type" evidence="11">
    <location>
        <begin position="42"/>
        <end position="83"/>
    </location>
</feature>